<dbReference type="RefSeq" id="WP_147030664.1">
    <property type="nucleotide sequence ID" value="NZ_CP042436.1"/>
</dbReference>
<feature type="transmembrane region" description="Helical" evidence="6">
    <location>
        <begin position="61"/>
        <end position="84"/>
    </location>
</feature>
<dbReference type="AlphaFoldDB" id="A0A5B8USK5"/>
<dbReference type="PANTHER" id="PTHR23291:SF50">
    <property type="entry name" value="PROTEIN LIFEGUARD 4"/>
    <property type="match status" value="1"/>
</dbReference>
<gene>
    <name evidence="7" type="ORF">FRZ54_05635</name>
</gene>
<evidence type="ECO:0000256" key="5">
    <source>
        <dbReference type="ARBA" id="ARBA00023136"/>
    </source>
</evidence>
<dbReference type="PANTHER" id="PTHR23291">
    <property type="entry name" value="BAX INHIBITOR-RELATED"/>
    <property type="match status" value="1"/>
</dbReference>
<feature type="transmembrane region" description="Helical" evidence="6">
    <location>
        <begin position="177"/>
        <end position="195"/>
    </location>
</feature>
<sequence length="242" mass="26709">MENQNPDYTYQNVIQIEDAAASRKYLAKVFLWMFAALGISAFTAFEFYANNNLLELLVNPVTGLTGLGYVAIFAPVAFSFVISFGFNRISYVALLALFITYAFTIGVSLSFLGILYTATSIFGVFLSSALVFGIMAIAGYTTSMDLTKFGSVLIILFFGAFAVSLVNFFLGSSQLQYIISFVFVAIMVGLTAYYMQMLKRIGAGIEYGTESSKKLVLIGAFILYTTFINLFMSMMRIFGSRK</sequence>
<evidence type="ECO:0000256" key="1">
    <source>
        <dbReference type="ARBA" id="ARBA00004141"/>
    </source>
</evidence>
<keyword evidence="3 6" id="KW-0812">Transmembrane</keyword>
<evidence type="ECO:0000256" key="2">
    <source>
        <dbReference type="ARBA" id="ARBA00010350"/>
    </source>
</evidence>
<evidence type="ECO:0000256" key="4">
    <source>
        <dbReference type="ARBA" id="ARBA00022989"/>
    </source>
</evidence>
<keyword evidence="4 6" id="KW-1133">Transmembrane helix</keyword>
<name>A0A5B8USK5_9SPHI</name>
<organism evidence="7 8">
    <name type="scientific">Mucilaginibacter ginsenosidivorans</name>
    <dbReference type="NCBI Taxonomy" id="398053"/>
    <lineage>
        <taxon>Bacteria</taxon>
        <taxon>Pseudomonadati</taxon>
        <taxon>Bacteroidota</taxon>
        <taxon>Sphingobacteriia</taxon>
        <taxon>Sphingobacteriales</taxon>
        <taxon>Sphingobacteriaceae</taxon>
        <taxon>Mucilaginibacter</taxon>
    </lineage>
</organism>
<proteinExistence type="inferred from homology"/>
<comment type="similarity">
    <text evidence="2 6">Belongs to the BI1 family.</text>
</comment>
<dbReference type="OrthoDB" id="9793828at2"/>
<evidence type="ECO:0000313" key="8">
    <source>
        <dbReference type="Proteomes" id="UP000321479"/>
    </source>
</evidence>
<feature type="transmembrane region" description="Helical" evidence="6">
    <location>
        <begin position="29"/>
        <end position="49"/>
    </location>
</feature>
<dbReference type="EMBL" id="CP042436">
    <property type="protein sequence ID" value="QEC62087.1"/>
    <property type="molecule type" value="Genomic_DNA"/>
</dbReference>
<dbReference type="CDD" id="cd10432">
    <property type="entry name" value="BI-1-like_bacterial"/>
    <property type="match status" value="1"/>
</dbReference>
<feature type="transmembrane region" description="Helical" evidence="6">
    <location>
        <begin position="121"/>
        <end position="140"/>
    </location>
</feature>
<comment type="subcellular location">
    <subcellularLocation>
        <location evidence="1">Membrane</location>
        <topology evidence="1">Multi-pass membrane protein</topology>
    </subcellularLocation>
</comment>
<dbReference type="Proteomes" id="UP000321479">
    <property type="component" value="Chromosome"/>
</dbReference>
<dbReference type="InterPro" id="IPR006214">
    <property type="entry name" value="Bax_inhibitor_1-related"/>
</dbReference>
<feature type="transmembrane region" description="Helical" evidence="6">
    <location>
        <begin position="215"/>
        <end position="238"/>
    </location>
</feature>
<evidence type="ECO:0000313" key="7">
    <source>
        <dbReference type="EMBL" id="QEC62087.1"/>
    </source>
</evidence>
<feature type="transmembrane region" description="Helical" evidence="6">
    <location>
        <begin position="152"/>
        <end position="171"/>
    </location>
</feature>
<keyword evidence="5 6" id="KW-0472">Membrane</keyword>
<protein>
    <submittedName>
        <fullName evidence="7">Bax inhibitor-1/YccA family protein</fullName>
    </submittedName>
</protein>
<dbReference type="KEGG" id="mgin:FRZ54_05635"/>
<accession>A0A5B8USK5</accession>
<reference evidence="7 8" key="1">
    <citation type="journal article" date="2017" name="Curr. Microbiol.">
        <title>Mucilaginibacter ginsenosidivorans sp. nov., Isolated from Soil of Ginseng Field.</title>
        <authorList>
            <person name="Kim M.M."/>
            <person name="Siddiqi M.Z."/>
            <person name="Im W.T."/>
        </authorList>
    </citation>
    <scope>NUCLEOTIDE SEQUENCE [LARGE SCALE GENOMIC DNA]</scope>
    <source>
        <strain evidence="7 8">Gsoil 3017</strain>
    </source>
</reference>
<keyword evidence="8" id="KW-1185">Reference proteome</keyword>
<dbReference type="Pfam" id="PF01027">
    <property type="entry name" value="Bax1-I"/>
    <property type="match status" value="1"/>
</dbReference>
<evidence type="ECO:0000256" key="3">
    <source>
        <dbReference type="ARBA" id="ARBA00022692"/>
    </source>
</evidence>
<dbReference type="GO" id="GO:0016020">
    <property type="term" value="C:membrane"/>
    <property type="evidence" value="ECO:0007669"/>
    <property type="project" value="UniProtKB-SubCell"/>
</dbReference>
<evidence type="ECO:0000256" key="6">
    <source>
        <dbReference type="RuleBase" id="RU004379"/>
    </source>
</evidence>
<feature type="transmembrane region" description="Helical" evidence="6">
    <location>
        <begin position="91"/>
        <end position="115"/>
    </location>
</feature>